<keyword evidence="5" id="KW-1185">Reference proteome</keyword>
<reference evidence="4 6" key="1">
    <citation type="submission" date="2020-01" db="EMBL/GenBank/DDBJ databases">
        <authorList>
            <consortium name="DOE Joint Genome Institute"/>
            <person name="Haridas S."/>
            <person name="Albert R."/>
            <person name="Binder M."/>
            <person name="Bloem J."/>
            <person name="Labutti K."/>
            <person name="Salamov A."/>
            <person name="Andreopoulos B."/>
            <person name="Baker S.E."/>
            <person name="Barry K."/>
            <person name="Bills G."/>
            <person name="Bluhm B.H."/>
            <person name="Cannon C."/>
            <person name="Castanera R."/>
            <person name="Culley D.E."/>
            <person name="Daum C."/>
            <person name="Ezra D."/>
            <person name="Gonzalez J.B."/>
            <person name="Henrissat B."/>
            <person name="Kuo A."/>
            <person name="Liang C."/>
            <person name="Lipzen A."/>
            <person name="Lutzoni F."/>
            <person name="Magnuson J."/>
            <person name="Mondo S."/>
            <person name="Nolan M."/>
            <person name="Ohm R."/>
            <person name="Pangilinan J."/>
            <person name="Park H.-J."/>
            <person name="Ramirez L."/>
            <person name="Alfaro M."/>
            <person name="Sun H."/>
            <person name="Tritt A."/>
            <person name="Yoshinaga Y."/>
            <person name="Zwiers L.-H."/>
            <person name="Turgeon B.G."/>
            <person name="Goodwin S.B."/>
            <person name="Spatafora J.W."/>
            <person name="Crous P.W."/>
            <person name="Grigoriev I.V."/>
        </authorList>
    </citation>
    <scope>NUCLEOTIDE SEQUENCE</scope>
    <source>
        <strain evidence="4 6">CBS 781.70</strain>
    </source>
</reference>
<feature type="compositionally biased region" description="Polar residues" evidence="2">
    <location>
        <begin position="226"/>
        <end position="247"/>
    </location>
</feature>
<keyword evidence="1" id="KW-0175">Coiled coil</keyword>
<dbReference type="RefSeq" id="XP_033533349.1">
    <property type="nucleotide sequence ID" value="XM_033678145.1"/>
</dbReference>
<dbReference type="Proteomes" id="UP000504638">
    <property type="component" value="Unplaced"/>
</dbReference>
<feature type="region of interest" description="Disordered" evidence="2">
    <location>
        <begin position="29"/>
        <end position="56"/>
    </location>
</feature>
<dbReference type="InterPro" id="IPR046347">
    <property type="entry name" value="bZIP_sf"/>
</dbReference>
<evidence type="ECO:0000313" key="6">
    <source>
        <dbReference type="RefSeq" id="XP_033533349.1"/>
    </source>
</evidence>
<accession>A0A6G1G124</accession>
<dbReference type="EMBL" id="ML975160">
    <property type="protein sequence ID" value="KAF1811718.1"/>
    <property type="molecule type" value="Genomic_DNA"/>
</dbReference>
<dbReference type="Gene3D" id="1.20.5.170">
    <property type="match status" value="1"/>
</dbReference>
<evidence type="ECO:0000256" key="2">
    <source>
        <dbReference type="SAM" id="MobiDB-lite"/>
    </source>
</evidence>
<evidence type="ECO:0000256" key="1">
    <source>
        <dbReference type="SAM" id="Coils"/>
    </source>
</evidence>
<feature type="compositionally biased region" description="Low complexity" evidence="2">
    <location>
        <begin position="177"/>
        <end position="191"/>
    </location>
</feature>
<dbReference type="CDD" id="cd14810">
    <property type="entry name" value="bZIP_u1"/>
    <property type="match status" value="1"/>
</dbReference>
<dbReference type="PROSITE" id="PS50217">
    <property type="entry name" value="BZIP"/>
    <property type="match status" value="1"/>
</dbReference>
<proteinExistence type="predicted"/>
<dbReference type="GeneID" id="54418715"/>
<dbReference type="PANTHER" id="PTHR37616:SF2">
    <property type="entry name" value="BZIP DOMAIN-CONTAINING PROTEIN"/>
    <property type="match status" value="1"/>
</dbReference>
<feature type="coiled-coil region" evidence="1">
    <location>
        <begin position="296"/>
        <end position="323"/>
    </location>
</feature>
<reference evidence="6" key="2">
    <citation type="submission" date="2020-04" db="EMBL/GenBank/DDBJ databases">
        <authorList>
            <consortium name="NCBI Genome Project"/>
        </authorList>
    </citation>
    <scope>NUCLEOTIDE SEQUENCE</scope>
    <source>
        <strain evidence="6">CBS 781.70</strain>
    </source>
</reference>
<feature type="compositionally biased region" description="Basic and acidic residues" evidence="2">
    <location>
        <begin position="261"/>
        <end position="278"/>
    </location>
</feature>
<feature type="compositionally biased region" description="Low complexity" evidence="2">
    <location>
        <begin position="34"/>
        <end position="49"/>
    </location>
</feature>
<feature type="region of interest" description="Disordered" evidence="2">
    <location>
        <begin position="177"/>
        <end position="212"/>
    </location>
</feature>
<evidence type="ECO:0000259" key="3">
    <source>
        <dbReference type="PROSITE" id="PS50217"/>
    </source>
</evidence>
<dbReference type="GO" id="GO:0003700">
    <property type="term" value="F:DNA-binding transcription factor activity"/>
    <property type="evidence" value="ECO:0007669"/>
    <property type="project" value="InterPro"/>
</dbReference>
<dbReference type="AlphaFoldDB" id="A0A6G1G124"/>
<dbReference type="SMART" id="SM00338">
    <property type="entry name" value="BRLZ"/>
    <property type="match status" value="1"/>
</dbReference>
<reference evidence="6" key="3">
    <citation type="submission" date="2025-04" db="UniProtKB">
        <authorList>
            <consortium name="RefSeq"/>
        </authorList>
    </citation>
    <scope>IDENTIFICATION</scope>
    <source>
        <strain evidence="6">CBS 781.70</strain>
    </source>
</reference>
<protein>
    <recommendedName>
        <fullName evidence="3">BZIP domain-containing protein</fullName>
    </recommendedName>
</protein>
<dbReference type="OrthoDB" id="5571888at2759"/>
<evidence type="ECO:0000313" key="4">
    <source>
        <dbReference type="EMBL" id="KAF1811718.1"/>
    </source>
</evidence>
<name>A0A6G1G124_9PEZI</name>
<dbReference type="InterPro" id="IPR004827">
    <property type="entry name" value="bZIP"/>
</dbReference>
<gene>
    <name evidence="4 6" type="ORF">P152DRAFT_449991</name>
</gene>
<dbReference type="PANTHER" id="PTHR37616">
    <property type="entry name" value="BZIP TRANSCRIPTION FACTOR 60-LIKE"/>
    <property type="match status" value="1"/>
</dbReference>
<organism evidence="4">
    <name type="scientific">Eremomyces bilateralis CBS 781.70</name>
    <dbReference type="NCBI Taxonomy" id="1392243"/>
    <lineage>
        <taxon>Eukaryota</taxon>
        <taxon>Fungi</taxon>
        <taxon>Dikarya</taxon>
        <taxon>Ascomycota</taxon>
        <taxon>Pezizomycotina</taxon>
        <taxon>Dothideomycetes</taxon>
        <taxon>Dothideomycetes incertae sedis</taxon>
        <taxon>Eremomycetales</taxon>
        <taxon>Eremomycetaceae</taxon>
        <taxon>Eremomyces</taxon>
    </lineage>
</organism>
<feature type="region of interest" description="Disordered" evidence="2">
    <location>
        <begin position="226"/>
        <end position="283"/>
    </location>
</feature>
<feature type="domain" description="BZIP" evidence="3">
    <location>
        <begin position="271"/>
        <end position="323"/>
    </location>
</feature>
<evidence type="ECO:0000313" key="5">
    <source>
        <dbReference type="Proteomes" id="UP000504638"/>
    </source>
</evidence>
<sequence>MAATQFLSFNPFSTMGNQCVDPDMDAFIDMNMTSPGPSSSSHQQPIPMSRAQSSIPSPLLDIAEEPQQTPAKPAHDYDQFKQQVGLPAGSMAHFRTIDQSSQTGLDTFDFEGLEEANFAFDGMGSGMNMGGDTNMKFELETPTNDLPAFFFPNNSFINPSNLQQEQRPARYFPGMHQQEALAKAQAQAAQQKDSPEQNSKGSAGKGKQPVDARSEEAIARVINQIRRNSSNTSGEDGSPQSNGSNIFRNKKEEDEMDEDERLLASEEGKKLSSKERRQLRNKVSARAFRSRRKEYIGQLESEITAKTNEAADLKRRNADLVAENTRSRNFIDLVLRHPAFQDFLEDLSRDPTLSDTLPNMQNLAPTAQTQQASAPAPAPQQKDVDPFQASQMLEQSEEAPIVGMATIPEHTLDISALNLNGNHAGNWTLPNLGFGFQIPNVYSVLDLPVGPAQPLNADALSGKGTGSMLNHFAAEDDETKPAHPVIEHPVTEPAAKTPIEDDADIAEDPAFALYVNPPVTTPAPSSTLSPIAPITSEKDSQFELVVRMSSDEDLTARLERMCAAIDPLSHRIEAWTSSLI</sequence>
<dbReference type="SUPFAM" id="SSF57959">
    <property type="entry name" value="Leucine zipper domain"/>
    <property type="match status" value="1"/>
</dbReference>